<protein>
    <submittedName>
        <fullName evidence="6">Naphthalene 1,2-dioxygenase system ferredoxin subunit</fullName>
    </submittedName>
</protein>
<dbReference type="PANTHER" id="PTHR21496:SF23">
    <property type="entry name" value="3-PHENYLPROPIONATE_CINNAMIC ACID DIOXYGENASE FERREDOXIN SUBUNIT"/>
    <property type="match status" value="1"/>
</dbReference>
<keyword evidence="3" id="KW-0408">Iron</keyword>
<organism evidence="6 7">
    <name type="scientific">Crateriforma conspicua</name>
    <dbReference type="NCBI Taxonomy" id="2527996"/>
    <lineage>
        <taxon>Bacteria</taxon>
        <taxon>Pseudomonadati</taxon>
        <taxon>Planctomycetota</taxon>
        <taxon>Planctomycetia</taxon>
        <taxon>Planctomycetales</taxon>
        <taxon>Planctomycetaceae</taxon>
        <taxon>Crateriforma</taxon>
    </lineage>
</organism>
<dbReference type="GO" id="GO:0046872">
    <property type="term" value="F:metal ion binding"/>
    <property type="evidence" value="ECO:0007669"/>
    <property type="project" value="UniProtKB-KW"/>
</dbReference>
<dbReference type="GO" id="GO:0051213">
    <property type="term" value="F:dioxygenase activity"/>
    <property type="evidence" value="ECO:0007669"/>
    <property type="project" value="UniProtKB-KW"/>
</dbReference>
<gene>
    <name evidence="6" type="primary">ndoA</name>
    <name evidence="6" type="ORF">V7x_19840</name>
</gene>
<evidence type="ECO:0000256" key="4">
    <source>
        <dbReference type="ARBA" id="ARBA00023014"/>
    </source>
</evidence>
<dbReference type="PROSITE" id="PS51296">
    <property type="entry name" value="RIESKE"/>
    <property type="match status" value="1"/>
</dbReference>
<dbReference type="Proteomes" id="UP000316476">
    <property type="component" value="Unassembled WGS sequence"/>
</dbReference>
<keyword evidence="2" id="KW-0479">Metal-binding</keyword>
<dbReference type="InterPro" id="IPR017941">
    <property type="entry name" value="Rieske_2Fe-2S"/>
</dbReference>
<keyword evidence="4" id="KW-0411">Iron-sulfur</keyword>
<dbReference type="GO" id="GO:0051537">
    <property type="term" value="F:2 iron, 2 sulfur cluster binding"/>
    <property type="evidence" value="ECO:0007669"/>
    <property type="project" value="UniProtKB-KW"/>
</dbReference>
<sequence>MNPSETQQSDDEWTDVLASSDLPDASAKEVVFDACVVAIFRVDGRLYALDGLCAHQGGPIAEGHVGQDVDGNPCVTCPWHGWQYEMATGIQVVNRQPLQRCFGVREVAGRIQLRANLT</sequence>
<dbReference type="Pfam" id="PF00355">
    <property type="entry name" value="Rieske"/>
    <property type="match status" value="1"/>
</dbReference>
<keyword evidence="6" id="KW-0223">Dioxygenase</keyword>
<dbReference type="SUPFAM" id="SSF50022">
    <property type="entry name" value="ISP domain"/>
    <property type="match status" value="1"/>
</dbReference>
<dbReference type="InterPro" id="IPR036922">
    <property type="entry name" value="Rieske_2Fe-2S_sf"/>
</dbReference>
<evidence type="ECO:0000259" key="5">
    <source>
        <dbReference type="PROSITE" id="PS51296"/>
    </source>
</evidence>
<feature type="domain" description="Rieske" evidence="5">
    <location>
        <begin position="13"/>
        <end position="113"/>
    </location>
</feature>
<keyword evidence="6" id="KW-0560">Oxidoreductase</keyword>
<evidence type="ECO:0000256" key="3">
    <source>
        <dbReference type="ARBA" id="ARBA00023004"/>
    </source>
</evidence>
<evidence type="ECO:0000256" key="1">
    <source>
        <dbReference type="ARBA" id="ARBA00022714"/>
    </source>
</evidence>
<dbReference type="AlphaFoldDB" id="A0A5C6FYJ5"/>
<dbReference type="Gene3D" id="2.102.10.10">
    <property type="entry name" value="Rieske [2Fe-2S] iron-sulphur domain"/>
    <property type="match status" value="1"/>
</dbReference>
<dbReference type="PANTHER" id="PTHR21496">
    <property type="entry name" value="FERREDOXIN-RELATED"/>
    <property type="match status" value="1"/>
</dbReference>
<dbReference type="EMBL" id="SJPZ01000001">
    <property type="protein sequence ID" value="TWU66418.1"/>
    <property type="molecule type" value="Genomic_DNA"/>
</dbReference>
<comment type="caution">
    <text evidence="6">The sequence shown here is derived from an EMBL/GenBank/DDBJ whole genome shotgun (WGS) entry which is preliminary data.</text>
</comment>
<reference evidence="6 7" key="1">
    <citation type="submission" date="2019-02" db="EMBL/GenBank/DDBJ databases">
        <title>Deep-cultivation of Planctomycetes and their phenomic and genomic characterization uncovers novel biology.</title>
        <authorList>
            <person name="Wiegand S."/>
            <person name="Jogler M."/>
            <person name="Boedeker C."/>
            <person name="Pinto D."/>
            <person name="Vollmers J."/>
            <person name="Rivas-Marin E."/>
            <person name="Kohn T."/>
            <person name="Peeters S.H."/>
            <person name="Heuer A."/>
            <person name="Rast P."/>
            <person name="Oberbeckmann S."/>
            <person name="Bunk B."/>
            <person name="Jeske O."/>
            <person name="Meyerdierks A."/>
            <person name="Storesund J.E."/>
            <person name="Kallscheuer N."/>
            <person name="Luecker S."/>
            <person name="Lage O.M."/>
            <person name="Pohl T."/>
            <person name="Merkel B.J."/>
            <person name="Hornburger P."/>
            <person name="Mueller R.-W."/>
            <person name="Bruemmer F."/>
            <person name="Labrenz M."/>
            <person name="Spormann A.M."/>
            <person name="Op Den Camp H."/>
            <person name="Overmann J."/>
            <person name="Amann R."/>
            <person name="Jetten M.S.M."/>
            <person name="Mascher T."/>
            <person name="Medema M.H."/>
            <person name="Devos D.P."/>
            <person name="Kaster A.-K."/>
            <person name="Ovreas L."/>
            <person name="Rohde M."/>
            <person name="Galperin M.Y."/>
            <person name="Jogler C."/>
        </authorList>
    </citation>
    <scope>NUCLEOTIDE SEQUENCE [LARGE SCALE GENOMIC DNA]</scope>
    <source>
        <strain evidence="6 7">V7</strain>
    </source>
</reference>
<dbReference type="RefSeq" id="WP_146413047.1">
    <property type="nucleotide sequence ID" value="NZ_SJPZ01000001.1"/>
</dbReference>
<evidence type="ECO:0000256" key="2">
    <source>
        <dbReference type="ARBA" id="ARBA00022723"/>
    </source>
</evidence>
<evidence type="ECO:0000313" key="7">
    <source>
        <dbReference type="Proteomes" id="UP000316476"/>
    </source>
</evidence>
<keyword evidence="1" id="KW-0001">2Fe-2S</keyword>
<name>A0A5C6FYJ5_9PLAN</name>
<proteinExistence type="predicted"/>
<accession>A0A5C6FYJ5</accession>
<evidence type="ECO:0000313" key="6">
    <source>
        <dbReference type="EMBL" id="TWU66418.1"/>
    </source>
</evidence>
<dbReference type="OrthoDB" id="9795104at2"/>